<dbReference type="SMART" id="SM00324">
    <property type="entry name" value="RhoGAP"/>
    <property type="match status" value="1"/>
</dbReference>
<sequence>MAKRVAPPPPLKKFQSFRETIRHLDEAQEVNQNSSLLSMFDDIMNQMKQTTTEKNELEDCMLVLAEKMMTLQQKYQRRDQDATSSTKKVRELQKQLQTVTTQLNHNSKTVLSLETENASLQAEIGELEDVVALCKEVILDNEGGQIGSAIGPEKKQRLIRAVSRQKSMKRRPIPQNRVIHETFEDDSQYDLLDNSDVIDRTAEDGLDDDVMNSSRLNISINSRKRQMSKTLRRRSGDRESEQTGDTDSFWNVKAPVRAKLKMSSLTSPAKMGKSPSFECEVCSKKIKFASEAFKCVTCRLAVHSQCRFDVAKACLVQSEAITTKRPLIEYCANRNVHPLIPQFVYQAVHEVDARILEEGIYRISGAAKEVNELKKKMISGRVTTQHLKTITDTNVICSTLKDFFRNMIDQPLLTWAQMPSFIQAYKDENATLLKDLFSELPDVHRDTLAFMLIHLIQVSQRSDQNRMTIEAISKSVGPSLIGFVTELPDANQIHEASIYQHGLLKALLNLGSAFFEKFMKGDDTVTSPVSSIATTCVTNHSYDAFGDIKTTYTNKSILGRGFPDGRKSNNKKLFS</sequence>
<dbReference type="Proteomes" id="UP001158576">
    <property type="component" value="Chromosome XSR"/>
</dbReference>
<evidence type="ECO:0000256" key="2">
    <source>
        <dbReference type="ARBA" id="ARBA00022833"/>
    </source>
</evidence>
<dbReference type="Gene3D" id="3.30.60.20">
    <property type="match status" value="1"/>
</dbReference>
<dbReference type="Pfam" id="PF00620">
    <property type="entry name" value="RhoGAP"/>
    <property type="match status" value="1"/>
</dbReference>
<proteinExistence type="predicted"/>
<feature type="compositionally biased region" description="Basic residues" evidence="3">
    <location>
        <begin position="223"/>
        <end position="233"/>
    </location>
</feature>
<dbReference type="Gene3D" id="1.10.555.10">
    <property type="entry name" value="Rho GTPase activation protein"/>
    <property type="match status" value="1"/>
</dbReference>
<keyword evidence="1" id="KW-0479">Metal-binding</keyword>
<reference evidence="6 7" key="1">
    <citation type="submission" date="2021-04" db="EMBL/GenBank/DDBJ databases">
        <authorList>
            <person name="Bliznina A."/>
        </authorList>
    </citation>
    <scope>NUCLEOTIDE SEQUENCE [LARGE SCALE GENOMIC DNA]</scope>
</reference>
<dbReference type="SUPFAM" id="SSF48350">
    <property type="entry name" value="GTPase activation domain, GAP"/>
    <property type="match status" value="1"/>
</dbReference>
<protein>
    <submittedName>
        <fullName evidence="6">Oidioi.mRNA.OKI2018_I69.XSR.g13673.t1.cds</fullName>
    </submittedName>
</protein>
<name>A0ABN7SDQ0_OIKDI</name>
<dbReference type="PANTHER" id="PTHR46199:SF3">
    <property type="entry name" value="RAC GTPASE-ACTIVATING PROTEIN 1"/>
    <property type="match status" value="1"/>
</dbReference>
<dbReference type="SUPFAM" id="SSF57889">
    <property type="entry name" value="Cysteine-rich domain"/>
    <property type="match status" value="1"/>
</dbReference>
<evidence type="ECO:0000259" key="4">
    <source>
        <dbReference type="PROSITE" id="PS50081"/>
    </source>
</evidence>
<dbReference type="InterPro" id="IPR000198">
    <property type="entry name" value="RhoGAP_dom"/>
</dbReference>
<feature type="region of interest" description="Disordered" evidence="3">
    <location>
        <begin position="223"/>
        <end position="248"/>
    </location>
</feature>
<evidence type="ECO:0000259" key="5">
    <source>
        <dbReference type="PROSITE" id="PS50238"/>
    </source>
</evidence>
<dbReference type="InterPro" id="IPR046349">
    <property type="entry name" value="C1-like_sf"/>
</dbReference>
<evidence type="ECO:0000256" key="3">
    <source>
        <dbReference type="SAM" id="MobiDB-lite"/>
    </source>
</evidence>
<dbReference type="PANTHER" id="PTHR46199">
    <property type="entry name" value="RAC GTPASE-ACTIVATING PROTEIN 1"/>
    <property type="match status" value="1"/>
</dbReference>
<dbReference type="PROSITE" id="PS50081">
    <property type="entry name" value="ZF_DAG_PE_2"/>
    <property type="match status" value="1"/>
</dbReference>
<dbReference type="InterPro" id="IPR002219">
    <property type="entry name" value="PKC_DAG/PE"/>
</dbReference>
<keyword evidence="2" id="KW-0862">Zinc</keyword>
<evidence type="ECO:0000313" key="6">
    <source>
        <dbReference type="EMBL" id="CAG5094570.1"/>
    </source>
</evidence>
<feature type="domain" description="Rho-GAP" evidence="5">
    <location>
        <begin position="325"/>
        <end position="515"/>
    </location>
</feature>
<organism evidence="6 7">
    <name type="scientific">Oikopleura dioica</name>
    <name type="common">Tunicate</name>
    <dbReference type="NCBI Taxonomy" id="34765"/>
    <lineage>
        <taxon>Eukaryota</taxon>
        <taxon>Metazoa</taxon>
        <taxon>Chordata</taxon>
        <taxon>Tunicata</taxon>
        <taxon>Appendicularia</taxon>
        <taxon>Copelata</taxon>
        <taxon>Oikopleuridae</taxon>
        <taxon>Oikopleura</taxon>
    </lineage>
</organism>
<feature type="domain" description="Phorbol-ester/DAG-type" evidence="4">
    <location>
        <begin position="279"/>
        <end position="314"/>
    </location>
</feature>
<dbReference type="InterPro" id="IPR008936">
    <property type="entry name" value="Rho_GTPase_activation_prot"/>
</dbReference>
<evidence type="ECO:0000313" key="7">
    <source>
        <dbReference type="Proteomes" id="UP001158576"/>
    </source>
</evidence>
<evidence type="ECO:0000256" key="1">
    <source>
        <dbReference type="ARBA" id="ARBA00022723"/>
    </source>
</evidence>
<accession>A0ABN7SDQ0</accession>
<gene>
    <name evidence="6" type="ORF">OKIOD_LOCUS5231</name>
</gene>
<dbReference type="PROSITE" id="PS50238">
    <property type="entry name" value="RHOGAP"/>
    <property type="match status" value="1"/>
</dbReference>
<keyword evidence="7" id="KW-1185">Reference proteome</keyword>
<dbReference type="EMBL" id="OU015569">
    <property type="protein sequence ID" value="CAG5094570.1"/>
    <property type="molecule type" value="Genomic_DNA"/>
</dbReference>